<organism evidence="16 17">
    <name type="scientific">Cupriavidus necator</name>
    <name type="common">Alcaligenes eutrophus</name>
    <name type="synonym">Ralstonia eutropha</name>
    <dbReference type="NCBI Taxonomy" id="106590"/>
    <lineage>
        <taxon>Bacteria</taxon>
        <taxon>Pseudomonadati</taxon>
        <taxon>Pseudomonadota</taxon>
        <taxon>Betaproteobacteria</taxon>
        <taxon>Burkholderiales</taxon>
        <taxon>Burkholderiaceae</taxon>
        <taxon>Cupriavidus</taxon>
    </lineage>
</organism>
<evidence type="ECO:0000256" key="9">
    <source>
        <dbReference type="ARBA" id="ARBA00023239"/>
    </source>
</evidence>
<evidence type="ECO:0000256" key="7">
    <source>
        <dbReference type="ARBA" id="ARBA00022915"/>
    </source>
</evidence>
<comment type="function">
    <text evidence="1 12">Catalyzes the condensation of (S)-aspartate-beta-semialdehyde [(S)-ASA] and pyruvate to 4-hydroxy-tetrahydrodipicolinate (HTPA).</text>
</comment>
<dbReference type="Gene3D" id="3.20.20.70">
    <property type="entry name" value="Aldolase class I"/>
    <property type="match status" value="1"/>
</dbReference>
<protein>
    <recommendedName>
        <fullName evidence="4 12">4-hydroxy-tetrahydrodipicolinate synthase</fullName>
        <shortName evidence="12">HTPA synthase</shortName>
        <ecNumber evidence="4 12">4.3.3.7</ecNumber>
    </recommendedName>
</protein>
<dbReference type="InterPro" id="IPR020625">
    <property type="entry name" value="Schiff_base-form_aldolases_AS"/>
</dbReference>
<comment type="pathway">
    <text evidence="2 12">Amino-acid biosynthesis; L-lysine biosynthesis via DAP pathway; (S)-tetrahydrodipicolinate from L-aspartate: step 3/4.</text>
</comment>
<feature type="site" description="Part of a proton relay during catalysis" evidence="12">
    <location>
        <position position="132"/>
    </location>
</feature>
<evidence type="ECO:0000313" key="16">
    <source>
        <dbReference type="EMBL" id="RCJ05586.1"/>
    </source>
</evidence>
<accession>A0A367PF03</accession>
<comment type="similarity">
    <text evidence="3 12 13">Belongs to the DapA family.</text>
</comment>
<evidence type="ECO:0000256" key="8">
    <source>
        <dbReference type="ARBA" id="ARBA00023154"/>
    </source>
</evidence>
<dbReference type="InterPro" id="IPR020624">
    <property type="entry name" value="Schiff_base-form_aldolases_CS"/>
</dbReference>
<dbReference type="AlphaFoldDB" id="A0A367PF03"/>
<dbReference type="InterPro" id="IPR013785">
    <property type="entry name" value="Aldolase_TIM"/>
</dbReference>
<dbReference type="PROSITE" id="PS00665">
    <property type="entry name" value="DHDPS_1"/>
    <property type="match status" value="1"/>
</dbReference>
<evidence type="ECO:0000256" key="10">
    <source>
        <dbReference type="ARBA" id="ARBA00023270"/>
    </source>
</evidence>
<evidence type="ECO:0000256" key="6">
    <source>
        <dbReference type="ARBA" id="ARBA00022605"/>
    </source>
</evidence>
<reference evidence="16 17" key="1">
    <citation type="submission" date="2018-04" db="EMBL/GenBank/DDBJ databases">
        <title>Cupriavidus necator CR12 genome sequencing and assembly.</title>
        <authorList>
            <person name="Ben Fekih I."/>
            <person name="Mazhar H.S."/>
            <person name="Bello S.K."/>
            <person name="Rensing C."/>
        </authorList>
    </citation>
    <scope>NUCLEOTIDE SEQUENCE [LARGE SCALE GENOMIC DNA]</scope>
    <source>
        <strain evidence="16 17">CR12</strain>
    </source>
</reference>
<feature type="active site" description="Proton donor/acceptor" evidence="12 14">
    <location>
        <position position="158"/>
    </location>
</feature>
<evidence type="ECO:0000256" key="3">
    <source>
        <dbReference type="ARBA" id="ARBA00007592"/>
    </source>
</evidence>
<keyword evidence="8 12" id="KW-0457">Lysine biosynthesis</keyword>
<keyword evidence="10 12" id="KW-0704">Schiff base</keyword>
<dbReference type="PANTHER" id="PTHR12128">
    <property type="entry name" value="DIHYDRODIPICOLINATE SYNTHASE"/>
    <property type="match status" value="1"/>
</dbReference>
<dbReference type="GO" id="GO:0019877">
    <property type="term" value="P:diaminopimelate biosynthetic process"/>
    <property type="evidence" value="ECO:0007669"/>
    <property type="project" value="UniProtKB-UniRule"/>
</dbReference>
<dbReference type="InterPro" id="IPR005263">
    <property type="entry name" value="DapA"/>
</dbReference>
<dbReference type="SUPFAM" id="SSF51569">
    <property type="entry name" value="Aldolase"/>
    <property type="match status" value="1"/>
</dbReference>
<evidence type="ECO:0000256" key="15">
    <source>
        <dbReference type="PIRSR" id="PIRSR001365-2"/>
    </source>
</evidence>
<dbReference type="PANTHER" id="PTHR12128:SF66">
    <property type="entry name" value="4-HYDROXY-2-OXOGLUTARATE ALDOLASE, MITOCHONDRIAL"/>
    <property type="match status" value="1"/>
</dbReference>
<dbReference type="CDD" id="cd00950">
    <property type="entry name" value="DHDPS"/>
    <property type="match status" value="1"/>
</dbReference>
<evidence type="ECO:0000256" key="11">
    <source>
        <dbReference type="ARBA" id="ARBA00047836"/>
    </source>
</evidence>
<feature type="site" description="Part of a proton relay during catalysis" evidence="12">
    <location>
        <position position="69"/>
    </location>
</feature>
<feature type="binding site" evidence="12 15">
    <location>
        <position position="70"/>
    </location>
    <ligand>
        <name>pyruvate</name>
        <dbReference type="ChEBI" id="CHEBI:15361"/>
    </ligand>
</feature>
<evidence type="ECO:0000256" key="13">
    <source>
        <dbReference type="PIRNR" id="PIRNR001365"/>
    </source>
</evidence>
<dbReference type="RefSeq" id="WP_114134395.1">
    <property type="nucleotide sequence ID" value="NZ_CP068435.1"/>
</dbReference>
<dbReference type="PRINTS" id="PR00146">
    <property type="entry name" value="DHPICSNTHASE"/>
</dbReference>
<evidence type="ECO:0000256" key="5">
    <source>
        <dbReference type="ARBA" id="ARBA00022490"/>
    </source>
</evidence>
<keyword evidence="7 12" id="KW-0220">Diaminopimelate biosynthesis</keyword>
<dbReference type="PIRSF" id="PIRSF001365">
    <property type="entry name" value="DHDPS"/>
    <property type="match status" value="1"/>
</dbReference>
<dbReference type="SMART" id="SM01130">
    <property type="entry name" value="DHDPS"/>
    <property type="match status" value="1"/>
</dbReference>
<gene>
    <name evidence="12 16" type="primary">dapA</name>
    <name evidence="16" type="ORF">DDK22_25840</name>
</gene>
<name>A0A367PF03_CUPNE</name>
<evidence type="ECO:0000256" key="2">
    <source>
        <dbReference type="ARBA" id="ARBA00005120"/>
    </source>
</evidence>
<dbReference type="GO" id="GO:0009089">
    <property type="term" value="P:lysine biosynthetic process via diaminopimelate"/>
    <property type="evidence" value="ECO:0007669"/>
    <property type="project" value="UniProtKB-UniRule"/>
</dbReference>
<comment type="catalytic activity">
    <reaction evidence="11 12">
        <text>L-aspartate 4-semialdehyde + pyruvate = (2S,4S)-4-hydroxy-2,3,4,5-tetrahydrodipicolinate + H2O + H(+)</text>
        <dbReference type="Rhea" id="RHEA:34171"/>
        <dbReference type="ChEBI" id="CHEBI:15361"/>
        <dbReference type="ChEBI" id="CHEBI:15377"/>
        <dbReference type="ChEBI" id="CHEBI:15378"/>
        <dbReference type="ChEBI" id="CHEBI:67139"/>
        <dbReference type="ChEBI" id="CHEBI:537519"/>
        <dbReference type="EC" id="4.3.3.7"/>
    </reaction>
</comment>
<feature type="binding site" evidence="12 15">
    <location>
        <position position="224"/>
    </location>
    <ligand>
        <name>pyruvate</name>
        <dbReference type="ChEBI" id="CHEBI:15361"/>
    </ligand>
</feature>
<dbReference type="GO" id="GO:0005737">
    <property type="term" value="C:cytoplasm"/>
    <property type="evidence" value="ECO:0007669"/>
    <property type="project" value="UniProtKB-SubCell"/>
</dbReference>
<comment type="subcellular location">
    <subcellularLocation>
        <location evidence="12">Cytoplasm</location>
    </subcellularLocation>
</comment>
<keyword evidence="5 12" id="KW-0963">Cytoplasm</keyword>
<sequence>MWRTEEESFSGAAVHACTGIAAISRQSPWGIWVPMVTPMRAGSLDLPAAARLAERYLEAGVNGLIILGTTGEGSLLSTHERQVFTAAVLEAVHSELPVMAGVGAVDTRAVCAQVAQLDAFDLAGYLVPPPCYLRPSDEGIAWHFNEVARATERPLMLYNVPKRTGCAMSPALIRSLLAQPQISAVKECDAGNLRALVNDPHVTVLCGEDAALLGHLLAGGAGVIAASSHIRPDLFVRLLHLAQTGRLRAARALFAKLAPLISLMFAEPNPAPVKAALALSGMISPETRLPLLPASSALVQRLEEAIALLPPLSAARDEHRAA</sequence>
<evidence type="ECO:0000256" key="14">
    <source>
        <dbReference type="PIRSR" id="PIRSR001365-1"/>
    </source>
</evidence>
<comment type="caution">
    <text evidence="16">The sequence shown here is derived from an EMBL/GenBank/DDBJ whole genome shotgun (WGS) entry which is preliminary data.</text>
</comment>
<feature type="active site" description="Schiff-base intermediate with substrate" evidence="12 14">
    <location>
        <position position="186"/>
    </location>
</feature>
<keyword evidence="9 12" id="KW-0456">Lyase</keyword>
<comment type="caution">
    <text evidence="12">Was originally thought to be a dihydrodipicolinate synthase (DHDPS), catalyzing the condensation of (S)-aspartate-beta-semialdehyde [(S)-ASA] and pyruvate to dihydrodipicolinate (DHDP). However, it was shown in E.coli that the product of the enzymatic reaction is not dihydrodipicolinate but in fact (4S)-4-hydroxy-2,3,4,5-tetrahydro-(2S)-dipicolinic acid (HTPA), and that the consecutive dehydration reaction leading to DHDP is not spontaneous but catalyzed by DapB.</text>
</comment>
<dbReference type="Proteomes" id="UP000253501">
    <property type="component" value="Unassembled WGS sequence"/>
</dbReference>
<dbReference type="PROSITE" id="PS00666">
    <property type="entry name" value="DHDPS_2"/>
    <property type="match status" value="1"/>
</dbReference>
<proteinExistence type="inferred from homology"/>
<evidence type="ECO:0000256" key="4">
    <source>
        <dbReference type="ARBA" id="ARBA00012086"/>
    </source>
</evidence>
<evidence type="ECO:0000313" key="17">
    <source>
        <dbReference type="Proteomes" id="UP000253501"/>
    </source>
</evidence>
<dbReference type="HAMAP" id="MF_00418">
    <property type="entry name" value="DapA"/>
    <property type="match status" value="1"/>
</dbReference>
<dbReference type="EMBL" id="QDHA01000069">
    <property type="protein sequence ID" value="RCJ05586.1"/>
    <property type="molecule type" value="Genomic_DNA"/>
</dbReference>
<comment type="subunit">
    <text evidence="12">Homotetramer; dimer of dimers.</text>
</comment>
<evidence type="ECO:0000256" key="1">
    <source>
        <dbReference type="ARBA" id="ARBA00003294"/>
    </source>
</evidence>
<keyword evidence="6 12" id="KW-0028">Amino-acid biosynthesis</keyword>
<evidence type="ECO:0000256" key="12">
    <source>
        <dbReference type="HAMAP-Rule" id="MF_00418"/>
    </source>
</evidence>
<dbReference type="EC" id="4.3.3.7" evidence="4 12"/>
<dbReference type="InterPro" id="IPR002220">
    <property type="entry name" value="DapA-like"/>
</dbReference>
<dbReference type="NCBIfam" id="TIGR00674">
    <property type="entry name" value="dapA"/>
    <property type="match status" value="1"/>
</dbReference>
<dbReference type="UniPathway" id="UPA00034">
    <property type="reaction ID" value="UER00017"/>
</dbReference>
<dbReference type="GO" id="GO:0008840">
    <property type="term" value="F:4-hydroxy-tetrahydrodipicolinate synthase activity"/>
    <property type="evidence" value="ECO:0007669"/>
    <property type="project" value="UniProtKB-UniRule"/>
</dbReference>
<dbReference type="Pfam" id="PF00701">
    <property type="entry name" value="DHDPS"/>
    <property type="match status" value="1"/>
</dbReference>